<feature type="region of interest" description="Disordered" evidence="1">
    <location>
        <begin position="1"/>
        <end position="47"/>
    </location>
</feature>
<reference evidence="2 3" key="1">
    <citation type="submission" date="2023-02" db="EMBL/GenBank/DDBJ databases">
        <title>LHISI_Scaffold_Assembly.</title>
        <authorList>
            <person name="Stuart O.P."/>
            <person name="Cleave R."/>
            <person name="Magrath M.J.L."/>
            <person name="Mikheyev A.S."/>
        </authorList>
    </citation>
    <scope>NUCLEOTIDE SEQUENCE [LARGE SCALE GENOMIC DNA]</scope>
    <source>
        <strain evidence="2">Daus_M_001</strain>
        <tissue evidence="2">Leg muscle</tissue>
    </source>
</reference>
<accession>A0ABQ9G572</accession>
<dbReference type="EMBL" id="JARBHB010000016">
    <property type="protein sequence ID" value="KAJ8866592.1"/>
    <property type="molecule type" value="Genomic_DNA"/>
</dbReference>
<dbReference type="Proteomes" id="UP001159363">
    <property type="component" value="Chromosome 15"/>
</dbReference>
<evidence type="ECO:0000256" key="1">
    <source>
        <dbReference type="SAM" id="MobiDB-lite"/>
    </source>
</evidence>
<name>A0ABQ9G572_9NEOP</name>
<gene>
    <name evidence="2" type="ORF">PR048_032451</name>
</gene>
<feature type="compositionally biased region" description="Basic and acidic residues" evidence="1">
    <location>
        <begin position="21"/>
        <end position="38"/>
    </location>
</feature>
<keyword evidence="3" id="KW-1185">Reference proteome</keyword>
<evidence type="ECO:0000313" key="2">
    <source>
        <dbReference type="EMBL" id="KAJ8866592.1"/>
    </source>
</evidence>
<organism evidence="2 3">
    <name type="scientific">Dryococelus australis</name>
    <dbReference type="NCBI Taxonomy" id="614101"/>
    <lineage>
        <taxon>Eukaryota</taxon>
        <taxon>Metazoa</taxon>
        <taxon>Ecdysozoa</taxon>
        <taxon>Arthropoda</taxon>
        <taxon>Hexapoda</taxon>
        <taxon>Insecta</taxon>
        <taxon>Pterygota</taxon>
        <taxon>Neoptera</taxon>
        <taxon>Polyneoptera</taxon>
        <taxon>Phasmatodea</taxon>
        <taxon>Verophasmatodea</taxon>
        <taxon>Anareolatae</taxon>
        <taxon>Phasmatidae</taxon>
        <taxon>Eurycanthinae</taxon>
        <taxon>Dryococelus</taxon>
    </lineage>
</organism>
<evidence type="ECO:0000313" key="3">
    <source>
        <dbReference type="Proteomes" id="UP001159363"/>
    </source>
</evidence>
<comment type="caution">
    <text evidence="2">The sequence shown here is derived from an EMBL/GenBank/DDBJ whole genome shotgun (WGS) entry which is preliminary data.</text>
</comment>
<feature type="compositionally biased region" description="Basic residues" evidence="1">
    <location>
        <begin position="10"/>
        <end position="20"/>
    </location>
</feature>
<proteinExistence type="predicted"/>
<sequence length="381" mass="43550">MFRPILAKNAKSKYRNRIRRERASQKQSSDTHKIPNDRVKRRREHKINIKASERVNAGGGHTGDICKRRVQDLGRGRRGEARAELKESLSQDETGTQVAFWVHLSFLWAHVTASEIHDQHPPLPPPMPPLLSPRIPFLLQVSYFIAWTRPSLKRHADYYLVDVACVFGVRTHTRLINNRQVAGLPLNTSHRPASRTLHCLIPAVAEFPSAGHFSSSIARNSATHSHINSNSSPGPEAFRSIYSVTMTISQWFNAPRVTLRERVAAWLMEFCTPDAYKRGSAKGDRDMRITFLIASTRKALKWRAVLPSITCLYWLDNSRPTYANGDSRTGSLPYFLTWESCWTMLLFGGFPRWSPVSPTLTYRRCSIVNSRHPHRFSRPRC</sequence>
<protein>
    <submittedName>
        <fullName evidence="2">Uncharacterized protein</fullName>
    </submittedName>
</protein>